<accession>A0A518ER90</accession>
<dbReference type="RefSeq" id="WP_145196927.1">
    <property type="nucleotide sequence ID" value="NZ_CP036434.1"/>
</dbReference>
<gene>
    <name evidence="1" type="ORF">Poly30_21110</name>
</gene>
<keyword evidence="2" id="KW-1185">Reference proteome</keyword>
<protein>
    <submittedName>
        <fullName evidence="1">Uncharacterized protein</fullName>
    </submittedName>
</protein>
<dbReference type="EMBL" id="CP036434">
    <property type="protein sequence ID" value="QDV06601.1"/>
    <property type="molecule type" value="Genomic_DNA"/>
</dbReference>
<evidence type="ECO:0000313" key="2">
    <source>
        <dbReference type="Proteomes" id="UP000320390"/>
    </source>
</evidence>
<organism evidence="1 2">
    <name type="scientific">Saltatorellus ferox</name>
    <dbReference type="NCBI Taxonomy" id="2528018"/>
    <lineage>
        <taxon>Bacteria</taxon>
        <taxon>Pseudomonadati</taxon>
        <taxon>Planctomycetota</taxon>
        <taxon>Planctomycetia</taxon>
        <taxon>Planctomycetia incertae sedis</taxon>
        <taxon>Saltatorellus</taxon>
    </lineage>
</organism>
<sequence length="125" mass="13186">MGPDGSVGGGSEADLEALAERLVELREEKRYVEGEIETVAARLAAAVGEGSKRMLGSVEIRVTAARPGLRILVEGDVPSAFLTAKPDRKLLLSHIRETGEVPLGVEVTEGRPTVFAKLIHPSSGS</sequence>
<proteinExistence type="predicted"/>
<name>A0A518ER90_9BACT</name>
<dbReference type="Proteomes" id="UP000320390">
    <property type="component" value="Chromosome"/>
</dbReference>
<dbReference type="AlphaFoldDB" id="A0A518ER90"/>
<evidence type="ECO:0000313" key="1">
    <source>
        <dbReference type="EMBL" id="QDV06601.1"/>
    </source>
</evidence>
<reference evidence="1 2" key="1">
    <citation type="submission" date="2019-02" db="EMBL/GenBank/DDBJ databases">
        <title>Deep-cultivation of Planctomycetes and their phenomic and genomic characterization uncovers novel biology.</title>
        <authorList>
            <person name="Wiegand S."/>
            <person name="Jogler M."/>
            <person name="Boedeker C."/>
            <person name="Pinto D."/>
            <person name="Vollmers J."/>
            <person name="Rivas-Marin E."/>
            <person name="Kohn T."/>
            <person name="Peeters S.H."/>
            <person name="Heuer A."/>
            <person name="Rast P."/>
            <person name="Oberbeckmann S."/>
            <person name="Bunk B."/>
            <person name="Jeske O."/>
            <person name="Meyerdierks A."/>
            <person name="Storesund J.E."/>
            <person name="Kallscheuer N."/>
            <person name="Luecker S."/>
            <person name="Lage O.M."/>
            <person name="Pohl T."/>
            <person name="Merkel B.J."/>
            <person name="Hornburger P."/>
            <person name="Mueller R.-W."/>
            <person name="Bruemmer F."/>
            <person name="Labrenz M."/>
            <person name="Spormann A.M."/>
            <person name="Op den Camp H."/>
            <person name="Overmann J."/>
            <person name="Amann R."/>
            <person name="Jetten M.S.M."/>
            <person name="Mascher T."/>
            <person name="Medema M.H."/>
            <person name="Devos D.P."/>
            <person name="Kaster A.-K."/>
            <person name="Ovreas L."/>
            <person name="Rohde M."/>
            <person name="Galperin M.Y."/>
            <person name="Jogler C."/>
        </authorList>
    </citation>
    <scope>NUCLEOTIDE SEQUENCE [LARGE SCALE GENOMIC DNA]</scope>
    <source>
        <strain evidence="1 2">Poly30</strain>
    </source>
</reference>